<feature type="domain" description="Thioredoxin" evidence="6">
    <location>
        <begin position="2"/>
        <end position="129"/>
    </location>
</feature>
<dbReference type="PROSITE" id="PS51352">
    <property type="entry name" value="THIOREDOXIN_2"/>
    <property type="match status" value="1"/>
</dbReference>
<feature type="transmembrane region" description="Helical" evidence="5">
    <location>
        <begin position="381"/>
        <end position="402"/>
    </location>
</feature>
<dbReference type="EMBL" id="BDGG01000003">
    <property type="protein sequence ID" value="GAU96263.1"/>
    <property type="molecule type" value="Genomic_DNA"/>
</dbReference>
<organism evidence="7 8">
    <name type="scientific">Ramazzottius varieornatus</name>
    <name type="common">Water bear</name>
    <name type="synonym">Tardigrade</name>
    <dbReference type="NCBI Taxonomy" id="947166"/>
    <lineage>
        <taxon>Eukaryota</taxon>
        <taxon>Metazoa</taxon>
        <taxon>Ecdysozoa</taxon>
        <taxon>Tardigrada</taxon>
        <taxon>Eutardigrada</taxon>
        <taxon>Parachela</taxon>
        <taxon>Hypsibioidea</taxon>
        <taxon>Ramazzottiidae</taxon>
        <taxon>Ramazzottius</taxon>
    </lineage>
</organism>
<evidence type="ECO:0000256" key="1">
    <source>
        <dbReference type="ARBA" id="ARBA00004167"/>
    </source>
</evidence>
<keyword evidence="8" id="KW-1185">Reference proteome</keyword>
<sequence>MLALPLFIWNFGLFVTGVGAFKVSYELDDRFIDYRKDAKWLVMFYAPWCHHCHKTEPVWEQVAQTFNQQESTLGLRVGKIDATKSTKSAAEFHVKGFPTIKYIQGDQIYSYEGERTREDIEEFAHKAIGPAVRRISALQDLRAAEAKNNVFFIIIEGEKSSGDQRKEYQEVAEELLTSLYFYETDTRLATGNIPLQGWTTIAVYKDGKYFIYDGKKSVKEWVKQERLPGFVKITGGNFYQLVEMKKMVAIAVVDLAPYRNTMNEESKRFFDVLKTISISDREQYYDNFGFGYVDGNEIVNHVFSEWISVPSVVVYDPVKEVYYVSSETPSTVTTQSLRDFLDGILAGSVRGSGGKGWFRKAYRFVYGIAAYFHKMFSTQPILSSILFGLPLGILTIIIVMMYTNDCTEAKEDPDDDDSDHEKED</sequence>
<name>A0A1D1VBK9_RAMVA</name>
<keyword evidence="2 5" id="KW-0812">Transmembrane</keyword>
<dbReference type="InterPro" id="IPR052250">
    <property type="entry name" value="PDI_TMX3"/>
</dbReference>
<dbReference type="Proteomes" id="UP000186922">
    <property type="component" value="Unassembled WGS sequence"/>
</dbReference>
<dbReference type="Gene3D" id="3.40.30.10">
    <property type="entry name" value="Glutaredoxin"/>
    <property type="match status" value="2"/>
</dbReference>
<reference evidence="7 8" key="1">
    <citation type="journal article" date="2016" name="Nat. Commun.">
        <title>Extremotolerant tardigrade genome and improved radiotolerance of human cultured cells by tardigrade-unique protein.</title>
        <authorList>
            <person name="Hashimoto T."/>
            <person name="Horikawa D.D."/>
            <person name="Saito Y."/>
            <person name="Kuwahara H."/>
            <person name="Kozuka-Hata H."/>
            <person name="Shin-I T."/>
            <person name="Minakuchi Y."/>
            <person name="Ohishi K."/>
            <person name="Motoyama A."/>
            <person name="Aizu T."/>
            <person name="Enomoto A."/>
            <person name="Kondo K."/>
            <person name="Tanaka S."/>
            <person name="Hara Y."/>
            <person name="Koshikawa S."/>
            <person name="Sagara H."/>
            <person name="Miura T."/>
            <person name="Yokobori S."/>
            <person name="Miyagawa K."/>
            <person name="Suzuki Y."/>
            <person name="Kubo T."/>
            <person name="Oyama M."/>
            <person name="Kohara Y."/>
            <person name="Fujiyama A."/>
            <person name="Arakawa K."/>
            <person name="Katayama T."/>
            <person name="Toyoda A."/>
            <person name="Kunieda T."/>
        </authorList>
    </citation>
    <scope>NUCLEOTIDE SEQUENCE [LARGE SCALE GENOMIC DNA]</scope>
    <source>
        <strain evidence="7 8">YOKOZUNA-1</strain>
    </source>
</reference>
<comment type="caution">
    <text evidence="7">The sequence shown here is derived from an EMBL/GenBank/DDBJ whole genome shotgun (WGS) entry which is preliminary data.</text>
</comment>
<evidence type="ECO:0000313" key="8">
    <source>
        <dbReference type="Proteomes" id="UP000186922"/>
    </source>
</evidence>
<evidence type="ECO:0000313" key="7">
    <source>
        <dbReference type="EMBL" id="GAU96263.1"/>
    </source>
</evidence>
<dbReference type="InterPro" id="IPR036249">
    <property type="entry name" value="Thioredoxin-like_sf"/>
</dbReference>
<evidence type="ECO:0000259" key="6">
    <source>
        <dbReference type="PROSITE" id="PS51352"/>
    </source>
</evidence>
<dbReference type="SUPFAM" id="SSF52833">
    <property type="entry name" value="Thioredoxin-like"/>
    <property type="match status" value="1"/>
</dbReference>
<evidence type="ECO:0000256" key="4">
    <source>
        <dbReference type="ARBA" id="ARBA00023136"/>
    </source>
</evidence>
<protein>
    <recommendedName>
        <fullName evidence="6">Thioredoxin domain-containing protein</fullName>
    </recommendedName>
</protein>
<dbReference type="PANTHER" id="PTHR46426">
    <property type="entry name" value="PROTEIN DISULFIDE-ISOMERASE TMX3"/>
    <property type="match status" value="1"/>
</dbReference>
<comment type="subcellular location">
    <subcellularLocation>
        <location evidence="1">Membrane</location>
        <topology evidence="1">Single-pass membrane protein</topology>
    </subcellularLocation>
</comment>
<keyword evidence="4 5" id="KW-0472">Membrane</keyword>
<proteinExistence type="predicted"/>
<dbReference type="OrthoDB" id="74910at2759"/>
<feature type="transmembrane region" description="Helical" evidence="5">
    <location>
        <begin position="6"/>
        <end position="25"/>
    </location>
</feature>
<evidence type="ECO:0000256" key="2">
    <source>
        <dbReference type="ARBA" id="ARBA00022692"/>
    </source>
</evidence>
<evidence type="ECO:0000256" key="5">
    <source>
        <dbReference type="SAM" id="Phobius"/>
    </source>
</evidence>
<dbReference type="Pfam" id="PF00085">
    <property type="entry name" value="Thioredoxin"/>
    <property type="match status" value="1"/>
</dbReference>
<dbReference type="GO" id="GO:0005783">
    <property type="term" value="C:endoplasmic reticulum"/>
    <property type="evidence" value="ECO:0007669"/>
    <property type="project" value="TreeGrafter"/>
</dbReference>
<dbReference type="InterPro" id="IPR013766">
    <property type="entry name" value="Thioredoxin_domain"/>
</dbReference>
<keyword evidence="3 5" id="KW-1133">Transmembrane helix</keyword>
<dbReference type="PANTHER" id="PTHR46426:SF1">
    <property type="entry name" value="PROTEIN DISULFIDE-ISOMERASE TMX3"/>
    <property type="match status" value="1"/>
</dbReference>
<dbReference type="AlphaFoldDB" id="A0A1D1VBK9"/>
<accession>A0A1D1VBK9</accession>
<dbReference type="GO" id="GO:0016020">
    <property type="term" value="C:membrane"/>
    <property type="evidence" value="ECO:0007669"/>
    <property type="project" value="UniProtKB-SubCell"/>
</dbReference>
<gene>
    <name evidence="7" type="primary">RvY_07733-1</name>
    <name evidence="7" type="synonym">RvY_07733.1</name>
    <name evidence="7" type="ORF">RvY_07733</name>
</gene>
<dbReference type="STRING" id="947166.A0A1D1VBK9"/>
<evidence type="ECO:0000256" key="3">
    <source>
        <dbReference type="ARBA" id="ARBA00022989"/>
    </source>
</evidence>